<name>A0A2P2QZ55_RHIMU</name>
<proteinExistence type="predicted"/>
<accession>A0A2P2QZ55</accession>
<dbReference type="EMBL" id="GGEC01091785">
    <property type="protein sequence ID" value="MBX72269.1"/>
    <property type="molecule type" value="Transcribed_RNA"/>
</dbReference>
<protein>
    <submittedName>
        <fullName evidence="1">Uncharacterized protein</fullName>
    </submittedName>
</protein>
<sequence>MQFPEKELGIICKLKWQIILPFKNIPF</sequence>
<reference evidence="1" key="1">
    <citation type="submission" date="2018-02" db="EMBL/GenBank/DDBJ databases">
        <title>Rhizophora mucronata_Transcriptome.</title>
        <authorList>
            <person name="Meera S.P."/>
            <person name="Sreeshan A."/>
            <person name="Augustine A."/>
        </authorList>
    </citation>
    <scope>NUCLEOTIDE SEQUENCE</scope>
    <source>
        <tissue evidence="1">Leaf</tissue>
    </source>
</reference>
<evidence type="ECO:0000313" key="1">
    <source>
        <dbReference type="EMBL" id="MBX72269.1"/>
    </source>
</evidence>
<dbReference type="AlphaFoldDB" id="A0A2P2QZ55"/>
<organism evidence="1">
    <name type="scientific">Rhizophora mucronata</name>
    <name type="common">Asiatic mangrove</name>
    <dbReference type="NCBI Taxonomy" id="61149"/>
    <lineage>
        <taxon>Eukaryota</taxon>
        <taxon>Viridiplantae</taxon>
        <taxon>Streptophyta</taxon>
        <taxon>Embryophyta</taxon>
        <taxon>Tracheophyta</taxon>
        <taxon>Spermatophyta</taxon>
        <taxon>Magnoliopsida</taxon>
        <taxon>eudicotyledons</taxon>
        <taxon>Gunneridae</taxon>
        <taxon>Pentapetalae</taxon>
        <taxon>rosids</taxon>
        <taxon>fabids</taxon>
        <taxon>Malpighiales</taxon>
        <taxon>Rhizophoraceae</taxon>
        <taxon>Rhizophora</taxon>
    </lineage>
</organism>